<organism evidence="2">
    <name type="scientific">Tetraselmis sp. GSL018</name>
    <dbReference type="NCBI Taxonomy" id="582737"/>
    <lineage>
        <taxon>Eukaryota</taxon>
        <taxon>Viridiplantae</taxon>
        <taxon>Chlorophyta</taxon>
        <taxon>core chlorophytes</taxon>
        <taxon>Chlorodendrophyceae</taxon>
        <taxon>Chlorodendrales</taxon>
        <taxon>Chlorodendraceae</taxon>
        <taxon>Tetraselmis</taxon>
    </lineage>
</organism>
<name>A0A061RYR7_9CHLO</name>
<feature type="non-terminal residue" evidence="2">
    <location>
        <position position="127"/>
    </location>
</feature>
<protein>
    <submittedName>
        <fullName evidence="2">Communication mutant protein</fullName>
    </submittedName>
</protein>
<proteinExistence type="predicted"/>
<dbReference type="PROSITE" id="PS51484">
    <property type="entry name" value="G8"/>
    <property type="match status" value="1"/>
</dbReference>
<evidence type="ECO:0000259" key="1">
    <source>
        <dbReference type="PROSITE" id="PS51484"/>
    </source>
</evidence>
<feature type="non-terminal residue" evidence="2">
    <location>
        <position position="1"/>
    </location>
</feature>
<dbReference type="InterPro" id="IPR052334">
    <property type="entry name" value="G8_domain-comF-like"/>
</dbReference>
<feature type="domain" description="G8" evidence="1">
    <location>
        <begin position="1"/>
        <end position="65"/>
    </location>
</feature>
<evidence type="ECO:0000313" key="2">
    <source>
        <dbReference type="EMBL" id="JAC75681.1"/>
    </source>
</evidence>
<gene>
    <name evidence="2" type="ORF">TSPGSL018_22359</name>
</gene>
<dbReference type="AlphaFoldDB" id="A0A061RYR7"/>
<dbReference type="InterPro" id="IPR019316">
    <property type="entry name" value="G8_domain"/>
</dbReference>
<dbReference type="EMBL" id="GBEZ01009944">
    <property type="protein sequence ID" value="JAC75681.1"/>
    <property type="molecule type" value="Transcribed_RNA"/>
</dbReference>
<dbReference type="PANTHER" id="PTHR47687">
    <property type="entry name" value="G8 DOMAIN-CONTAINING PROTEIN DDB_G0288475-RELATED"/>
    <property type="match status" value="1"/>
</dbReference>
<reference evidence="2" key="1">
    <citation type="submission" date="2014-05" db="EMBL/GenBank/DDBJ databases">
        <title>The transcriptome of the halophilic microalga Tetraselmis sp. GSL018 isolated from the Great Salt Lake, Utah.</title>
        <authorList>
            <person name="Jinkerson R.E."/>
            <person name="D'Adamo S."/>
            <person name="Posewitz M.C."/>
        </authorList>
    </citation>
    <scope>NUCLEOTIDE SEQUENCE</scope>
    <source>
        <strain evidence="2">GSL018</strain>
    </source>
</reference>
<sequence length="127" mass="14672">DVGAIFVYGRLRIGSPTCRVNSRISIQFHKRWWAGSFYQGIFVKPKGQLDIHGKLFSPTWTRLSRTAEQGAKEIHLQSSVNWTPKQQILLTTTIWRDEWQNQNEVRRISEITNEGKTVVLDKALSFA</sequence>
<accession>A0A061RYR7</accession>
<dbReference type="Pfam" id="PF10162">
    <property type="entry name" value="G8"/>
    <property type="match status" value="1"/>
</dbReference>
<dbReference type="PANTHER" id="PTHR47687:SF4">
    <property type="entry name" value="G8 DOMAIN-CONTAINING PROTEIN DDB_G0286311-RELATED"/>
    <property type="match status" value="1"/>
</dbReference>